<evidence type="ECO:0000256" key="3">
    <source>
        <dbReference type="ARBA" id="ARBA00022475"/>
    </source>
</evidence>
<feature type="transmembrane region" description="Helical" evidence="9">
    <location>
        <begin position="12"/>
        <end position="32"/>
    </location>
</feature>
<keyword evidence="12" id="KW-1185">Reference proteome</keyword>
<evidence type="ECO:0000259" key="10">
    <source>
        <dbReference type="Pfam" id="PF04290"/>
    </source>
</evidence>
<evidence type="ECO:0000256" key="8">
    <source>
        <dbReference type="ARBA" id="ARBA00038436"/>
    </source>
</evidence>
<evidence type="ECO:0000313" key="11">
    <source>
        <dbReference type="EMBL" id="MFD2829999.1"/>
    </source>
</evidence>
<evidence type="ECO:0000256" key="4">
    <source>
        <dbReference type="ARBA" id="ARBA00022519"/>
    </source>
</evidence>
<evidence type="ECO:0000256" key="9">
    <source>
        <dbReference type="SAM" id="Phobius"/>
    </source>
</evidence>
<evidence type="ECO:0000256" key="7">
    <source>
        <dbReference type="ARBA" id="ARBA00023136"/>
    </source>
</evidence>
<evidence type="ECO:0000313" key="12">
    <source>
        <dbReference type="Proteomes" id="UP001597519"/>
    </source>
</evidence>
<feature type="domain" description="Tripartite ATP-independent periplasmic transporters DctQ component" evidence="10">
    <location>
        <begin position="23"/>
        <end position="148"/>
    </location>
</feature>
<keyword evidence="7 9" id="KW-0472">Membrane</keyword>
<accession>A0ABW5WUG6</accession>
<keyword evidence="2" id="KW-0813">Transport</keyword>
<comment type="caution">
    <text evidence="11">The sequence shown here is derived from an EMBL/GenBank/DDBJ whole genome shotgun (WGS) entry which is preliminary data.</text>
</comment>
<comment type="similarity">
    <text evidence="8">Belongs to the TRAP transporter small permease family.</text>
</comment>
<reference evidence="12" key="1">
    <citation type="journal article" date="2019" name="Int. J. Syst. Evol. Microbiol.">
        <title>The Global Catalogue of Microorganisms (GCM) 10K type strain sequencing project: providing services to taxonomists for standard genome sequencing and annotation.</title>
        <authorList>
            <consortium name="The Broad Institute Genomics Platform"/>
            <consortium name="The Broad Institute Genome Sequencing Center for Infectious Disease"/>
            <person name="Wu L."/>
            <person name="Ma J."/>
        </authorList>
    </citation>
    <scope>NUCLEOTIDE SEQUENCE [LARGE SCALE GENOMIC DNA]</scope>
    <source>
        <strain evidence="12">KCTC 33575</strain>
    </source>
</reference>
<protein>
    <submittedName>
        <fullName evidence="11">TRAP transporter small permease</fullName>
    </submittedName>
</protein>
<dbReference type="RefSeq" id="WP_377772512.1">
    <property type="nucleotide sequence ID" value="NZ_JBHUOQ010000001.1"/>
</dbReference>
<name>A0ABW5WUG6_9STAP</name>
<dbReference type="EMBL" id="JBHUOQ010000001">
    <property type="protein sequence ID" value="MFD2829999.1"/>
    <property type="molecule type" value="Genomic_DNA"/>
</dbReference>
<feature type="transmembrane region" description="Helical" evidence="9">
    <location>
        <begin position="86"/>
        <end position="107"/>
    </location>
</feature>
<dbReference type="Pfam" id="PF04290">
    <property type="entry name" value="DctQ"/>
    <property type="match status" value="1"/>
</dbReference>
<organism evidence="11 12">
    <name type="scientific">Corticicoccus populi</name>
    <dbReference type="NCBI Taxonomy" id="1812821"/>
    <lineage>
        <taxon>Bacteria</taxon>
        <taxon>Bacillati</taxon>
        <taxon>Bacillota</taxon>
        <taxon>Bacilli</taxon>
        <taxon>Bacillales</taxon>
        <taxon>Staphylococcaceae</taxon>
        <taxon>Corticicoccus</taxon>
    </lineage>
</organism>
<proteinExistence type="inferred from homology"/>
<feature type="transmembrane region" description="Helical" evidence="9">
    <location>
        <begin position="44"/>
        <end position="65"/>
    </location>
</feature>
<dbReference type="PANTHER" id="PTHR35011:SF11">
    <property type="entry name" value="TRAP TRANSPORTER SMALL PERMEASE PROTEIN"/>
    <property type="match status" value="1"/>
</dbReference>
<evidence type="ECO:0000256" key="2">
    <source>
        <dbReference type="ARBA" id="ARBA00022448"/>
    </source>
</evidence>
<evidence type="ECO:0000256" key="5">
    <source>
        <dbReference type="ARBA" id="ARBA00022692"/>
    </source>
</evidence>
<comment type="subcellular location">
    <subcellularLocation>
        <location evidence="1">Cell inner membrane</location>
        <topology evidence="1">Multi-pass membrane protein</topology>
    </subcellularLocation>
</comment>
<dbReference type="PANTHER" id="PTHR35011">
    <property type="entry name" value="2,3-DIKETO-L-GULONATE TRAP TRANSPORTER SMALL PERMEASE PROTEIN YIAM"/>
    <property type="match status" value="1"/>
</dbReference>
<evidence type="ECO:0000256" key="6">
    <source>
        <dbReference type="ARBA" id="ARBA00022989"/>
    </source>
</evidence>
<dbReference type="Proteomes" id="UP001597519">
    <property type="component" value="Unassembled WGS sequence"/>
</dbReference>
<dbReference type="InterPro" id="IPR007387">
    <property type="entry name" value="TRAP_DctQ"/>
</dbReference>
<sequence length="163" mass="18660">MFNILNKIKKGIEVIVCAFLIIMTVIIFYQVISRFGFNYTPPWIQPLSLMLMVWIGFIGIAVGIVDNSHIRVNLLVEKMPQKIQGLLILFQRILAILFGFFMLFEGYRFSSDMQNATISGLNVSSAVLYASMPVAGVVIVIYLIIEFIFWKKRDEIVTEEEVL</sequence>
<feature type="transmembrane region" description="Helical" evidence="9">
    <location>
        <begin position="127"/>
        <end position="145"/>
    </location>
</feature>
<keyword evidence="6 9" id="KW-1133">Transmembrane helix</keyword>
<dbReference type="InterPro" id="IPR055348">
    <property type="entry name" value="DctQ"/>
</dbReference>
<evidence type="ECO:0000256" key="1">
    <source>
        <dbReference type="ARBA" id="ARBA00004429"/>
    </source>
</evidence>
<keyword evidence="3" id="KW-1003">Cell membrane</keyword>
<keyword evidence="5 9" id="KW-0812">Transmembrane</keyword>
<gene>
    <name evidence="11" type="ORF">ACFSX4_05910</name>
</gene>
<keyword evidence="4" id="KW-0997">Cell inner membrane</keyword>